<dbReference type="EMBL" id="CCCS020000035">
    <property type="protein sequence ID" value="CDQ10616.1"/>
    <property type="molecule type" value="Genomic_DNA"/>
</dbReference>
<comment type="caution">
    <text evidence="1">The sequence shown here is derived from an EMBL/GenBank/DDBJ whole genome shotgun (WGS) entry which is preliminary data.</text>
</comment>
<gene>
    <name evidence="1" type="ORF">AFERRI_400397</name>
</gene>
<accession>A0A060UQR3</accession>
<sequence length="129" mass="14217">MSERGDGVMSNEVDELVDSVTNIGKYLIKRIVAAAHEAERVVVPTDPAAENAKATPSPGATPPAVVDFHLGEWRRFTEFGEAYRVIAPLRQSDGGWIMRIQMKDGTQAEYPLSNILRNPPLVTEIDRAE</sequence>
<proteinExistence type="predicted"/>
<name>A0A060UQR3_9PROT</name>
<reference evidence="1" key="2">
    <citation type="submission" date="2014-07" db="EMBL/GenBank/DDBJ databases">
        <title>Initial genome analysis of the psychrotolerant acidophile Acidithiobacillus ferrivorans CF27: insights into iron and sulfur oxidation pathways and into biofilm formation.</title>
        <authorList>
            <person name="Talla E."/>
            <person name="Hedrich S."/>
            <person name="Mangenot S."/>
            <person name="Ji B."/>
            <person name="Johnson D.B."/>
            <person name="Barbe V."/>
            <person name="Bonnefoy V."/>
        </authorList>
    </citation>
    <scope>NUCLEOTIDE SEQUENCE [LARGE SCALE GENOMIC DNA]</scope>
    <source>
        <strain evidence="1">CF27</strain>
    </source>
</reference>
<dbReference type="AlphaFoldDB" id="A0A060UQR3"/>
<reference evidence="1" key="1">
    <citation type="submission" date="2014-03" db="EMBL/GenBank/DDBJ databases">
        <authorList>
            <person name="Genoscope - CEA"/>
        </authorList>
    </citation>
    <scope>NUCLEOTIDE SEQUENCE [LARGE SCALE GENOMIC DNA]</scope>
    <source>
        <strain evidence="1">CF27</strain>
    </source>
</reference>
<protein>
    <submittedName>
        <fullName evidence="1">Uncharacterized protein</fullName>
    </submittedName>
</protein>
<evidence type="ECO:0000313" key="1">
    <source>
        <dbReference type="EMBL" id="CDQ10616.1"/>
    </source>
</evidence>
<organism evidence="1">
    <name type="scientific">Acidithiobacillus ferrivorans</name>
    <dbReference type="NCBI Taxonomy" id="160808"/>
    <lineage>
        <taxon>Bacteria</taxon>
        <taxon>Pseudomonadati</taxon>
        <taxon>Pseudomonadota</taxon>
        <taxon>Acidithiobacillia</taxon>
        <taxon>Acidithiobacillales</taxon>
        <taxon>Acidithiobacillaceae</taxon>
        <taxon>Acidithiobacillus</taxon>
    </lineage>
</organism>